<dbReference type="AlphaFoldDB" id="A0A174BFS1"/>
<dbReference type="Pfam" id="PF07450">
    <property type="entry name" value="HycH"/>
    <property type="match status" value="1"/>
</dbReference>
<dbReference type="RefSeq" id="WP_055286175.1">
    <property type="nucleotide sequence ID" value="NZ_CP084004.1"/>
</dbReference>
<dbReference type="InterPro" id="IPR010005">
    <property type="entry name" value="Formate_DH_maturation_HycH"/>
</dbReference>
<gene>
    <name evidence="1" type="ORF">ERS852381_00925</name>
</gene>
<name>A0A174BFS1_9ACTN</name>
<evidence type="ECO:0000313" key="1">
    <source>
        <dbReference type="EMBL" id="CUN99049.1"/>
    </source>
</evidence>
<proteinExistence type="predicted"/>
<evidence type="ECO:0000313" key="2">
    <source>
        <dbReference type="Proteomes" id="UP000095468"/>
    </source>
</evidence>
<reference evidence="1 2" key="1">
    <citation type="submission" date="2015-09" db="EMBL/GenBank/DDBJ databases">
        <authorList>
            <consortium name="Pathogen Informatics"/>
        </authorList>
    </citation>
    <scope>NUCLEOTIDE SEQUENCE [LARGE SCALE GENOMIC DNA]</scope>
    <source>
        <strain evidence="1 2">2789STDY5608823</strain>
    </source>
</reference>
<keyword evidence="1" id="KW-0456">Lyase</keyword>
<organism evidence="1 2">
    <name type="scientific">Collinsella aerofaciens</name>
    <dbReference type="NCBI Taxonomy" id="74426"/>
    <lineage>
        <taxon>Bacteria</taxon>
        <taxon>Bacillati</taxon>
        <taxon>Actinomycetota</taxon>
        <taxon>Coriobacteriia</taxon>
        <taxon>Coriobacteriales</taxon>
        <taxon>Coriobacteriaceae</taxon>
        <taxon>Collinsella</taxon>
    </lineage>
</organism>
<dbReference type="EMBL" id="CYYP01000006">
    <property type="protein sequence ID" value="CUN99049.1"/>
    <property type="molecule type" value="Genomic_DNA"/>
</dbReference>
<dbReference type="Proteomes" id="UP000095468">
    <property type="component" value="Unassembled WGS sequence"/>
</dbReference>
<dbReference type="GO" id="GO:0016829">
    <property type="term" value="F:lyase activity"/>
    <property type="evidence" value="ECO:0007669"/>
    <property type="project" value="UniProtKB-KW"/>
</dbReference>
<protein>
    <submittedName>
        <fullName evidence="1">Formate hydrogenlyase maturation protein HycH</fullName>
    </submittedName>
</protein>
<accession>A0A174BFS1</accession>
<sequence length="193" mass="21056">MELTDRSGYFAGPGMLGGSFGDASRASDEAAEGVADPCLGHAPDQVVFYELTRKFVETEEDVPQEACDVLYYTLAVGHHTGVLDCFEPRLSVPVDVFYSLVDALPEGEAKTKFEAIRSFGECQLDKAAVPSLLEACDTLLDERGFRGSAKAGISVFDDDFGLHAQQVAFLMKFRDLVERVRDVSGVYLTGRLQ</sequence>